<evidence type="ECO:0000313" key="2">
    <source>
        <dbReference type="EMBL" id="KAF9410026.1"/>
    </source>
</evidence>
<protein>
    <submittedName>
        <fullName evidence="2">Uncharacterized protein</fullName>
    </submittedName>
</protein>
<keyword evidence="1" id="KW-0472">Membrane</keyword>
<evidence type="ECO:0000256" key="1">
    <source>
        <dbReference type="SAM" id="Phobius"/>
    </source>
</evidence>
<proteinExistence type="predicted"/>
<dbReference type="AlphaFoldDB" id="A0A835GAK9"/>
<gene>
    <name evidence="2" type="ORF">HW555_010777</name>
</gene>
<evidence type="ECO:0000313" key="3">
    <source>
        <dbReference type="Proteomes" id="UP000648187"/>
    </source>
</evidence>
<accession>A0A835GAK9</accession>
<keyword evidence="1" id="KW-0812">Transmembrane</keyword>
<keyword evidence="1" id="KW-1133">Transmembrane helix</keyword>
<comment type="caution">
    <text evidence="2">The sequence shown here is derived from an EMBL/GenBank/DDBJ whole genome shotgun (WGS) entry which is preliminary data.</text>
</comment>
<organism evidence="2 3">
    <name type="scientific">Spodoptera exigua</name>
    <name type="common">Beet armyworm</name>
    <name type="synonym">Noctua fulgens</name>
    <dbReference type="NCBI Taxonomy" id="7107"/>
    <lineage>
        <taxon>Eukaryota</taxon>
        <taxon>Metazoa</taxon>
        <taxon>Ecdysozoa</taxon>
        <taxon>Arthropoda</taxon>
        <taxon>Hexapoda</taxon>
        <taxon>Insecta</taxon>
        <taxon>Pterygota</taxon>
        <taxon>Neoptera</taxon>
        <taxon>Endopterygota</taxon>
        <taxon>Lepidoptera</taxon>
        <taxon>Glossata</taxon>
        <taxon>Ditrysia</taxon>
        <taxon>Noctuoidea</taxon>
        <taxon>Noctuidae</taxon>
        <taxon>Amphipyrinae</taxon>
        <taxon>Spodoptera</taxon>
    </lineage>
</organism>
<reference evidence="2" key="1">
    <citation type="submission" date="2020-08" db="EMBL/GenBank/DDBJ databases">
        <title>Spodoptera exigua strain:BAW_Kor-Di-RS1 Genome sequencing and assembly.</title>
        <authorList>
            <person name="Kim J."/>
            <person name="Nam H.Y."/>
            <person name="Kwon M."/>
            <person name="Choi J.H."/>
            <person name="Cho S.R."/>
            <person name="Kim G.-H."/>
        </authorList>
    </citation>
    <scope>NUCLEOTIDE SEQUENCE</scope>
    <source>
        <strain evidence="2">BAW_Kor-Di-RS1</strain>
        <tissue evidence="2">Whole-body</tissue>
    </source>
</reference>
<sequence length="193" mass="21454">MADQEDLEQTQDPGMSISKMIGEKLTESIQNLDVFSTLQKMVSMEPGDEESEGIQNKLKGVLEKFRDMSPEEKKQFAAQIKEGLASKLSMRLKDNAMLAGVEDAIRSAVVTKLYMVAAAVLVFILVLDFLLGPWGTPFGPHTVVPFGPWGTPYDRELEVNSNFATEPWDTDFKLKCIVRDPHGPVDKCTLLGF</sequence>
<dbReference type="Proteomes" id="UP000648187">
    <property type="component" value="Unassembled WGS sequence"/>
</dbReference>
<keyword evidence="3" id="KW-1185">Reference proteome</keyword>
<dbReference type="EMBL" id="JACKWZ010000282">
    <property type="protein sequence ID" value="KAF9410026.1"/>
    <property type="molecule type" value="Genomic_DNA"/>
</dbReference>
<feature type="transmembrane region" description="Helical" evidence="1">
    <location>
        <begin position="113"/>
        <end position="131"/>
    </location>
</feature>
<name>A0A835GAK9_SPOEX</name>